<evidence type="ECO:0000259" key="7">
    <source>
        <dbReference type="Pfam" id="PF25973"/>
    </source>
</evidence>
<feature type="domain" description="CzcB-like barrel-sandwich hybrid" evidence="7">
    <location>
        <begin position="246"/>
        <end position="371"/>
    </location>
</feature>
<dbReference type="SUPFAM" id="SSF111369">
    <property type="entry name" value="HlyD-like secretion proteins"/>
    <property type="match status" value="1"/>
</dbReference>
<dbReference type="AlphaFoldDB" id="M5RZS3"/>
<protein>
    <submittedName>
        <fullName evidence="9">Metal transport-related, exported protein</fullName>
    </submittedName>
</protein>
<feature type="compositionally biased region" description="Polar residues" evidence="3">
    <location>
        <begin position="8"/>
        <end position="18"/>
    </location>
</feature>
<dbReference type="GO" id="GO:0030288">
    <property type="term" value="C:outer membrane-bounded periplasmic space"/>
    <property type="evidence" value="ECO:0007669"/>
    <property type="project" value="TreeGrafter"/>
</dbReference>
<dbReference type="GO" id="GO:0060003">
    <property type="term" value="P:copper ion export"/>
    <property type="evidence" value="ECO:0007669"/>
    <property type="project" value="TreeGrafter"/>
</dbReference>
<dbReference type="Pfam" id="PF25973">
    <property type="entry name" value="BSH_CzcB"/>
    <property type="match status" value="1"/>
</dbReference>
<evidence type="ECO:0000313" key="10">
    <source>
        <dbReference type="Proteomes" id="UP000011996"/>
    </source>
</evidence>
<dbReference type="Gene3D" id="2.40.420.20">
    <property type="match status" value="1"/>
</dbReference>
<dbReference type="PANTHER" id="PTHR30097">
    <property type="entry name" value="CATION EFFLUX SYSTEM PROTEIN CUSB"/>
    <property type="match status" value="1"/>
</dbReference>
<dbReference type="STRING" id="1263868.RESH_04702"/>
<sequence length="774" mass="82935">MCDAEFINMSNHDPQNIKATDEDAEKSSEPAAQVTGESSVPENKEASSMNRNHQPSTNEEQDVSAETKSSDAKVDATDSAGPASQSESPVEAGTPEATASSAALAETKVAGFGWLLRVGVNAAAVTAVAALILVMIGFAQRSQWVTANGFSGGESEAVADAGGGEEKRYICPMMCTPPSTEPGRCPVCAMELVEATGGGGGDGISVTIESSARRLVGIQTATSKMGEMNRTIRTIGSIDFDESRLSTISAYIDGRLEELYADYVGVEVKEGDDLALIYSPKLYSAQTEYITSLESESVGRFSINSPDMLAMARENLSELGMTTGQIEDLRESRKPQSRIRIKSPQTGTVLEKAAVEGDYVKTGQKIYRIADLTSVWMMLDLFPDDASLVRFGQQVEAEIQSMPGEVFTGRVVFIDPTVDPVTRTVRVRVEVMNYDGKLRPGDYATARISVPAVPVDMVYDPALADKYISPMHPQVIRDEPGDCPLCGMDLIPTSQLGYSPKPVEAQRVVTVPRDSVLLTGERGVVYVETEPGRFEIRRVTVGAMNDDDAIIVEGMAAGETVATNGNFLIDSQMQLAGNPSLMDPSKAPSYSPGPLELPDRDPVMLAGQSGEQFDRAYDAYFEIQCAMAADMTPPPVALNTLLDSLNKLEMLAEVPDAAQTRFASARRGASRMDGSLETAREAYRSVSHAMLHAATIARGPKTAKSLVHMYCPMVPGGGGDWMQPGGELQNPYWGSEMLTCGETVRDLAMNAANGDGQEVSFKVVGFGTDNGEMQ</sequence>
<evidence type="ECO:0000259" key="6">
    <source>
        <dbReference type="Pfam" id="PF25954"/>
    </source>
</evidence>
<evidence type="ECO:0000313" key="9">
    <source>
        <dbReference type="EMBL" id="EMI24721.1"/>
    </source>
</evidence>
<dbReference type="Pfam" id="PF25975">
    <property type="entry name" value="CzcB_C"/>
    <property type="match status" value="1"/>
</dbReference>
<dbReference type="Pfam" id="PF19335">
    <property type="entry name" value="HMBD"/>
    <property type="match status" value="2"/>
</dbReference>
<name>M5RZS3_9BACT</name>
<comment type="caution">
    <text evidence="9">The sequence shown here is derived from an EMBL/GenBank/DDBJ whole genome shotgun (WGS) entry which is preliminary data.</text>
</comment>
<dbReference type="PANTHER" id="PTHR30097:SF15">
    <property type="entry name" value="CATION EFFLUX SYSTEM PROTEIN CUSB"/>
    <property type="match status" value="1"/>
</dbReference>
<accession>M5RZS3</accession>
<dbReference type="GO" id="GO:0015679">
    <property type="term" value="P:plasma membrane copper ion transport"/>
    <property type="evidence" value="ECO:0007669"/>
    <property type="project" value="TreeGrafter"/>
</dbReference>
<dbReference type="FunFam" id="2.40.30.170:FF:000010">
    <property type="entry name" value="Efflux RND transporter periplasmic adaptor subunit"/>
    <property type="match status" value="1"/>
</dbReference>
<evidence type="ECO:0000256" key="2">
    <source>
        <dbReference type="ARBA" id="ARBA00022448"/>
    </source>
</evidence>
<feature type="domain" description="Heavy metal binding" evidence="5">
    <location>
        <begin position="169"/>
        <end position="194"/>
    </location>
</feature>
<dbReference type="EMBL" id="ANOF01000151">
    <property type="protein sequence ID" value="EMI24721.1"/>
    <property type="molecule type" value="Genomic_DNA"/>
</dbReference>
<proteinExistence type="inferred from homology"/>
<dbReference type="InterPro" id="IPR058649">
    <property type="entry name" value="CzcB_C"/>
</dbReference>
<keyword evidence="4" id="KW-0472">Membrane</keyword>
<dbReference type="InterPro" id="IPR045800">
    <property type="entry name" value="HMBD"/>
</dbReference>
<feature type="domain" description="CzcB-like C-terminal circularly permuted SH3-like" evidence="8">
    <location>
        <begin position="509"/>
        <end position="569"/>
    </location>
</feature>
<feature type="compositionally biased region" description="Basic and acidic residues" evidence="3">
    <location>
        <begin position="19"/>
        <end position="28"/>
    </location>
</feature>
<evidence type="ECO:0000259" key="8">
    <source>
        <dbReference type="Pfam" id="PF25975"/>
    </source>
</evidence>
<feature type="transmembrane region" description="Helical" evidence="4">
    <location>
        <begin position="114"/>
        <end position="138"/>
    </location>
</feature>
<evidence type="ECO:0000256" key="4">
    <source>
        <dbReference type="SAM" id="Phobius"/>
    </source>
</evidence>
<feature type="compositionally biased region" description="Polar residues" evidence="3">
    <location>
        <begin position="35"/>
        <end position="58"/>
    </location>
</feature>
<dbReference type="PATRIC" id="fig|1263868.3.peg.5098"/>
<feature type="domain" description="CusB-like beta-barrel" evidence="6">
    <location>
        <begin position="374"/>
        <end position="449"/>
    </location>
</feature>
<dbReference type="Gene3D" id="2.40.30.170">
    <property type="match status" value="1"/>
</dbReference>
<evidence type="ECO:0000259" key="5">
    <source>
        <dbReference type="Pfam" id="PF19335"/>
    </source>
</evidence>
<dbReference type="InterPro" id="IPR051909">
    <property type="entry name" value="MFP_Cation_Efflux"/>
</dbReference>
<dbReference type="Proteomes" id="UP000011996">
    <property type="component" value="Unassembled WGS sequence"/>
</dbReference>
<organism evidence="9 10">
    <name type="scientific">Rhodopirellula europaea SH398</name>
    <dbReference type="NCBI Taxonomy" id="1263868"/>
    <lineage>
        <taxon>Bacteria</taxon>
        <taxon>Pseudomonadati</taxon>
        <taxon>Planctomycetota</taxon>
        <taxon>Planctomycetia</taxon>
        <taxon>Pirellulales</taxon>
        <taxon>Pirellulaceae</taxon>
        <taxon>Rhodopirellula</taxon>
    </lineage>
</organism>
<keyword evidence="2" id="KW-0813">Transport</keyword>
<gene>
    <name evidence="9" type="ORF">RESH_04702</name>
</gene>
<dbReference type="GO" id="GO:0046914">
    <property type="term" value="F:transition metal ion binding"/>
    <property type="evidence" value="ECO:0007669"/>
    <property type="project" value="TreeGrafter"/>
</dbReference>
<dbReference type="InterPro" id="IPR058647">
    <property type="entry name" value="BSH_CzcB-like"/>
</dbReference>
<keyword evidence="4" id="KW-1133">Transmembrane helix</keyword>
<keyword evidence="4" id="KW-0812">Transmembrane</keyword>
<evidence type="ECO:0000256" key="3">
    <source>
        <dbReference type="SAM" id="MobiDB-lite"/>
    </source>
</evidence>
<feature type="domain" description="Heavy metal binding" evidence="5">
    <location>
        <begin position="466"/>
        <end position="492"/>
    </location>
</feature>
<comment type="similarity">
    <text evidence="1">Belongs to the membrane fusion protein (MFP) (TC 8.A.1) family.</text>
</comment>
<dbReference type="Pfam" id="PF25954">
    <property type="entry name" value="Beta-barrel_RND_2"/>
    <property type="match status" value="1"/>
</dbReference>
<evidence type="ECO:0000256" key="1">
    <source>
        <dbReference type="ARBA" id="ARBA00009477"/>
    </source>
</evidence>
<feature type="region of interest" description="Disordered" evidence="3">
    <location>
        <begin position="1"/>
        <end position="99"/>
    </location>
</feature>
<dbReference type="InterPro" id="IPR058792">
    <property type="entry name" value="Beta-barrel_RND_2"/>
</dbReference>
<reference evidence="9 10" key="1">
    <citation type="journal article" date="2013" name="Mar. Genomics">
        <title>Expression of sulfatases in Rhodopirellula baltica and the diversity of sulfatases in the genus Rhodopirellula.</title>
        <authorList>
            <person name="Wegner C.E."/>
            <person name="Richter-Heitmann T."/>
            <person name="Klindworth A."/>
            <person name="Klockow C."/>
            <person name="Richter M."/>
            <person name="Achstetter T."/>
            <person name="Glockner F.O."/>
            <person name="Harder J."/>
        </authorList>
    </citation>
    <scope>NUCLEOTIDE SEQUENCE [LARGE SCALE GENOMIC DNA]</scope>
    <source>
        <strain evidence="9 10">SH398</strain>
    </source>
</reference>